<comment type="caution">
    <text evidence="1">The sequence shown here is derived from an EMBL/GenBank/DDBJ whole genome shotgun (WGS) entry which is preliminary data.</text>
</comment>
<protein>
    <submittedName>
        <fullName evidence="1">Uncharacterized protein</fullName>
    </submittedName>
</protein>
<proteinExistence type="predicted"/>
<name>A0A5J4L0H9_9CHLR</name>
<accession>A0A5J4L0H9</accession>
<sequence>MDERTRRRPRADVARTVSILRVDPLARKPLLQWIGLRIFEQAWRIGYQRTRGRLKDMSLFYVWAGTVIQHDLAHRYKHSPQELTPARRWTNKWKARIGRPGIETVA</sequence>
<evidence type="ECO:0000313" key="1">
    <source>
        <dbReference type="EMBL" id="GER92267.1"/>
    </source>
</evidence>
<dbReference type="AlphaFoldDB" id="A0A5J4L0H9"/>
<dbReference type="Proteomes" id="UP000326912">
    <property type="component" value="Unassembled WGS sequence"/>
</dbReference>
<gene>
    <name evidence="1" type="ORF">KDW_64290</name>
</gene>
<reference evidence="1 2" key="1">
    <citation type="submission" date="2019-10" db="EMBL/GenBank/DDBJ databases">
        <title>Dictyobacter vulcani sp. nov., within the class Ktedonobacteria, isolated from soil of volcanic Mt. Zao.</title>
        <authorList>
            <person name="Zheng Y."/>
            <person name="Wang C.M."/>
            <person name="Sakai Y."/>
            <person name="Abe K."/>
            <person name="Yokota A."/>
            <person name="Yabe S."/>
        </authorList>
    </citation>
    <scope>NUCLEOTIDE SEQUENCE [LARGE SCALE GENOMIC DNA]</scope>
    <source>
        <strain evidence="1 2">W12</strain>
    </source>
</reference>
<organism evidence="1 2">
    <name type="scientific">Dictyobacter vulcani</name>
    <dbReference type="NCBI Taxonomy" id="2607529"/>
    <lineage>
        <taxon>Bacteria</taxon>
        <taxon>Bacillati</taxon>
        <taxon>Chloroflexota</taxon>
        <taxon>Ktedonobacteria</taxon>
        <taxon>Ktedonobacterales</taxon>
        <taxon>Dictyobacteraceae</taxon>
        <taxon>Dictyobacter</taxon>
    </lineage>
</organism>
<evidence type="ECO:0000313" key="2">
    <source>
        <dbReference type="Proteomes" id="UP000326912"/>
    </source>
</evidence>
<dbReference type="EMBL" id="BKZW01000007">
    <property type="protein sequence ID" value="GER92267.1"/>
    <property type="molecule type" value="Genomic_DNA"/>
</dbReference>
<keyword evidence="2" id="KW-1185">Reference proteome</keyword>